<keyword evidence="2" id="KW-0472">Membrane</keyword>
<evidence type="ECO:0000256" key="1">
    <source>
        <dbReference type="SAM" id="MobiDB-lite"/>
    </source>
</evidence>
<dbReference type="Proteomes" id="UP001498398">
    <property type="component" value="Unassembled WGS sequence"/>
</dbReference>
<organism evidence="4 5">
    <name type="scientific">Marasmiellus scandens</name>
    <dbReference type="NCBI Taxonomy" id="2682957"/>
    <lineage>
        <taxon>Eukaryota</taxon>
        <taxon>Fungi</taxon>
        <taxon>Dikarya</taxon>
        <taxon>Basidiomycota</taxon>
        <taxon>Agaricomycotina</taxon>
        <taxon>Agaricomycetes</taxon>
        <taxon>Agaricomycetidae</taxon>
        <taxon>Agaricales</taxon>
        <taxon>Marasmiineae</taxon>
        <taxon>Omphalotaceae</taxon>
        <taxon>Marasmiellus</taxon>
    </lineage>
</organism>
<feature type="region of interest" description="Disordered" evidence="1">
    <location>
        <begin position="130"/>
        <end position="192"/>
    </location>
</feature>
<protein>
    <recommendedName>
        <fullName evidence="3">Glutaminase A central domain-containing protein</fullName>
    </recommendedName>
</protein>
<comment type="caution">
    <text evidence="4">The sequence shown here is derived from an EMBL/GenBank/DDBJ whole genome shotgun (WGS) entry which is preliminary data.</text>
</comment>
<reference evidence="4 5" key="1">
    <citation type="submission" date="2024-01" db="EMBL/GenBank/DDBJ databases">
        <title>A draft genome for the cacao thread blight pathogen Marasmiellus scandens.</title>
        <authorList>
            <person name="Baruah I.K."/>
            <person name="Leung J."/>
            <person name="Bukari Y."/>
            <person name="Amoako-Attah I."/>
            <person name="Meinhardt L.W."/>
            <person name="Bailey B.A."/>
            <person name="Cohen S.P."/>
        </authorList>
    </citation>
    <scope>NUCLEOTIDE SEQUENCE [LARGE SCALE GENOMIC DNA]</scope>
    <source>
        <strain evidence="4 5">GH-19</strain>
    </source>
</reference>
<feature type="compositionally biased region" description="Polar residues" evidence="1">
    <location>
        <begin position="157"/>
        <end position="166"/>
    </location>
</feature>
<keyword evidence="2" id="KW-0812">Transmembrane</keyword>
<feature type="region of interest" description="Disordered" evidence="1">
    <location>
        <begin position="210"/>
        <end position="234"/>
    </location>
</feature>
<dbReference type="EMBL" id="JBANRG010000013">
    <property type="protein sequence ID" value="KAK7461366.1"/>
    <property type="molecule type" value="Genomic_DNA"/>
</dbReference>
<feature type="transmembrane region" description="Helical" evidence="2">
    <location>
        <begin position="90"/>
        <end position="112"/>
    </location>
</feature>
<keyword evidence="2" id="KW-1133">Transmembrane helix</keyword>
<gene>
    <name evidence="4" type="ORF">VKT23_008543</name>
</gene>
<accession>A0ABR1JM17</accession>
<evidence type="ECO:0000313" key="5">
    <source>
        <dbReference type="Proteomes" id="UP001498398"/>
    </source>
</evidence>
<name>A0ABR1JM17_9AGAR</name>
<evidence type="ECO:0000313" key="4">
    <source>
        <dbReference type="EMBL" id="KAK7461366.1"/>
    </source>
</evidence>
<evidence type="ECO:0000259" key="3">
    <source>
        <dbReference type="Pfam" id="PF16335"/>
    </source>
</evidence>
<proteinExistence type="predicted"/>
<feature type="domain" description="Glutaminase A central" evidence="3">
    <location>
        <begin position="2"/>
        <end position="64"/>
    </location>
</feature>
<dbReference type="Pfam" id="PF16335">
    <property type="entry name" value="GtaA_6_Hairpin"/>
    <property type="match status" value="1"/>
</dbReference>
<feature type="compositionally biased region" description="Polar residues" evidence="1">
    <location>
        <begin position="225"/>
        <end position="234"/>
    </location>
</feature>
<evidence type="ECO:0000256" key="2">
    <source>
        <dbReference type="SAM" id="Phobius"/>
    </source>
</evidence>
<sequence length="234" mass="25917">MWSMFAAATLSDNTTRDKLVDSIVETVTSNGVNRAFPLIYDTRNQSRQTLEGSNPQQGAMFAQLARNVNSAEPSTTSAATPPSKLPTSKIIGIAVGSLIAFLVLMLACTLLWRRKKRSALQHATASPFIQEPGYTRSDFSSLNTTNLHNDRKGLTGPIQNAPTLSTRRVKQSYPQTREAPEVASAPMNVAQTQSRDELVTNLMREIEEMRAQRDYEMAPPPRYTVDSQNSEDIR</sequence>
<keyword evidence="5" id="KW-1185">Reference proteome</keyword>
<feature type="compositionally biased region" description="Polar residues" evidence="1">
    <location>
        <begin position="137"/>
        <end position="147"/>
    </location>
</feature>
<dbReference type="InterPro" id="IPR032514">
    <property type="entry name" value="GtaA_central"/>
</dbReference>